<evidence type="ECO:0000256" key="4">
    <source>
        <dbReference type="ARBA" id="ARBA00022989"/>
    </source>
</evidence>
<feature type="transmembrane region" description="Helical" evidence="6">
    <location>
        <begin position="101"/>
        <end position="119"/>
    </location>
</feature>
<feature type="transmembrane region" description="Helical" evidence="6">
    <location>
        <begin position="279"/>
        <end position="297"/>
    </location>
</feature>
<dbReference type="PANTHER" id="PTHR32322">
    <property type="entry name" value="INNER MEMBRANE TRANSPORTER"/>
    <property type="match status" value="1"/>
</dbReference>
<dbReference type="InterPro" id="IPR000620">
    <property type="entry name" value="EamA_dom"/>
</dbReference>
<gene>
    <name evidence="8" type="ORF">GCM10023095_07220</name>
</gene>
<dbReference type="InterPro" id="IPR037185">
    <property type="entry name" value="EmrE-like"/>
</dbReference>
<evidence type="ECO:0000256" key="5">
    <source>
        <dbReference type="ARBA" id="ARBA00023136"/>
    </source>
</evidence>
<evidence type="ECO:0000256" key="6">
    <source>
        <dbReference type="SAM" id="Phobius"/>
    </source>
</evidence>
<dbReference type="RefSeq" id="WP_345010139.1">
    <property type="nucleotide sequence ID" value="NZ_BAABFC010000003.1"/>
</dbReference>
<protein>
    <submittedName>
        <fullName evidence="8">DMT family transporter</fullName>
    </submittedName>
</protein>
<comment type="similarity">
    <text evidence="2">Belongs to the EamA transporter family.</text>
</comment>
<feature type="domain" description="EamA" evidence="7">
    <location>
        <begin position="158"/>
        <end position="291"/>
    </location>
</feature>
<evidence type="ECO:0000256" key="2">
    <source>
        <dbReference type="ARBA" id="ARBA00007362"/>
    </source>
</evidence>
<dbReference type="EMBL" id="BAABFC010000003">
    <property type="protein sequence ID" value="GAA4494878.1"/>
    <property type="molecule type" value="Genomic_DNA"/>
</dbReference>
<feature type="transmembrane region" description="Helical" evidence="6">
    <location>
        <begin position="155"/>
        <end position="174"/>
    </location>
</feature>
<reference evidence="9" key="1">
    <citation type="journal article" date="2019" name="Int. J. Syst. Evol. Microbiol.">
        <title>The Global Catalogue of Microorganisms (GCM) 10K type strain sequencing project: providing services to taxonomists for standard genome sequencing and annotation.</title>
        <authorList>
            <consortium name="The Broad Institute Genomics Platform"/>
            <consortium name="The Broad Institute Genome Sequencing Center for Infectious Disease"/>
            <person name="Wu L."/>
            <person name="Ma J."/>
        </authorList>
    </citation>
    <scope>NUCLEOTIDE SEQUENCE [LARGE SCALE GENOMIC DNA]</scope>
    <source>
        <strain evidence="9">JCM 32226</strain>
    </source>
</reference>
<feature type="transmembrane region" description="Helical" evidence="6">
    <location>
        <begin position="219"/>
        <end position="243"/>
    </location>
</feature>
<dbReference type="PANTHER" id="PTHR32322:SF2">
    <property type="entry name" value="EAMA DOMAIN-CONTAINING PROTEIN"/>
    <property type="match status" value="1"/>
</dbReference>
<dbReference type="Pfam" id="PF00892">
    <property type="entry name" value="EamA"/>
    <property type="match status" value="2"/>
</dbReference>
<feature type="transmembrane region" description="Helical" evidence="6">
    <location>
        <begin position="126"/>
        <end position="143"/>
    </location>
</feature>
<organism evidence="8 9">
    <name type="scientific">Pseudaeromonas paramecii</name>
    <dbReference type="NCBI Taxonomy" id="2138166"/>
    <lineage>
        <taxon>Bacteria</taxon>
        <taxon>Pseudomonadati</taxon>
        <taxon>Pseudomonadota</taxon>
        <taxon>Gammaproteobacteria</taxon>
        <taxon>Aeromonadales</taxon>
        <taxon>Aeromonadaceae</taxon>
        <taxon>Pseudaeromonas</taxon>
    </lineage>
</organism>
<evidence type="ECO:0000256" key="1">
    <source>
        <dbReference type="ARBA" id="ARBA00004141"/>
    </source>
</evidence>
<dbReference type="InterPro" id="IPR050638">
    <property type="entry name" value="AA-Vitamin_Transporters"/>
</dbReference>
<evidence type="ECO:0000256" key="3">
    <source>
        <dbReference type="ARBA" id="ARBA00022692"/>
    </source>
</evidence>
<name>A0ABP8Q1I9_9GAMM</name>
<comment type="subcellular location">
    <subcellularLocation>
        <location evidence="1">Membrane</location>
        <topology evidence="1">Multi-pass membrane protein</topology>
    </subcellularLocation>
</comment>
<keyword evidence="9" id="KW-1185">Reference proteome</keyword>
<accession>A0ABP8Q1I9</accession>
<dbReference type="Proteomes" id="UP001501321">
    <property type="component" value="Unassembled WGS sequence"/>
</dbReference>
<feature type="transmembrane region" description="Helical" evidence="6">
    <location>
        <begin position="255"/>
        <end position="273"/>
    </location>
</feature>
<feature type="transmembrane region" description="Helical" evidence="6">
    <location>
        <begin position="37"/>
        <end position="55"/>
    </location>
</feature>
<evidence type="ECO:0000313" key="9">
    <source>
        <dbReference type="Proteomes" id="UP001501321"/>
    </source>
</evidence>
<sequence length="306" mass="32598">MNRASPTLPILLLLICVFSWGSVFPIAKQVLLEMSDLALAIWRFVIAIVCLGAYLGLRRLSWPRLALWQYAVVLLIGALGIGGFNLALFAGLRQTSATNGALIMALSPLTTALISSLLGSHRLSRVQWLGMVLGLAGVLLVITQGHPAQLLRLQINHGDLLVLLAMLTWCGYTLASQAVGRWLPSLPLTLLSMLAGLGALLLTGLLLPGSHPWQGLGQLSGGALLGVFYIGLLSTVLGYLFWLQGIQALGAPKASLYYNLVPVFAALVALALGQPLSQIQLVGMLVVLLGLTAPLWLPRVRLPLLS</sequence>
<evidence type="ECO:0000259" key="7">
    <source>
        <dbReference type="Pfam" id="PF00892"/>
    </source>
</evidence>
<keyword evidence="5 6" id="KW-0472">Membrane</keyword>
<feature type="transmembrane region" description="Helical" evidence="6">
    <location>
        <begin position="67"/>
        <end position="89"/>
    </location>
</feature>
<evidence type="ECO:0000313" key="8">
    <source>
        <dbReference type="EMBL" id="GAA4494878.1"/>
    </source>
</evidence>
<keyword evidence="3 6" id="KW-0812">Transmembrane</keyword>
<comment type="caution">
    <text evidence="8">The sequence shown here is derived from an EMBL/GenBank/DDBJ whole genome shotgun (WGS) entry which is preliminary data.</text>
</comment>
<dbReference type="SUPFAM" id="SSF103481">
    <property type="entry name" value="Multidrug resistance efflux transporter EmrE"/>
    <property type="match status" value="2"/>
</dbReference>
<keyword evidence="4 6" id="KW-1133">Transmembrane helix</keyword>
<feature type="domain" description="EamA" evidence="7">
    <location>
        <begin position="9"/>
        <end position="142"/>
    </location>
</feature>
<proteinExistence type="inferred from homology"/>
<feature type="transmembrane region" description="Helical" evidence="6">
    <location>
        <begin position="186"/>
        <end position="207"/>
    </location>
</feature>